<sequence>MRVVRAAVAAASWLVAVLLSSEGITRLSPILLTIEQPPVGTVADCTTIEVSSSRGSSWESSEQSSSCSRL</sequence>
<accession>A0A2M3ZNP0</accession>
<name>A0A2M3ZNP0_9DIPT</name>
<proteinExistence type="predicted"/>
<evidence type="ECO:0000313" key="2">
    <source>
        <dbReference type="EMBL" id="MBW30151.1"/>
    </source>
</evidence>
<reference evidence="2" key="1">
    <citation type="submission" date="2018-01" db="EMBL/GenBank/DDBJ databases">
        <title>An insight into the sialome of Amazonian anophelines.</title>
        <authorList>
            <person name="Ribeiro J.M."/>
            <person name="Scarpassa V."/>
            <person name="Calvo E."/>
        </authorList>
    </citation>
    <scope>NUCLEOTIDE SEQUENCE</scope>
    <source>
        <tissue evidence="2">Salivary glands</tissue>
    </source>
</reference>
<dbReference type="EMBL" id="GGFM01009400">
    <property type="protein sequence ID" value="MBW30151.1"/>
    <property type="molecule type" value="Transcribed_RNA"/>
</dbReference>
<feature type="signal peptide" evidence="1">
    <location>
        <begin position="1"/>
        <end position="23"/>
    </location>
</feature>
<evidence type="ECO:0000256" key="1">
    <source>
        <dbReference type="SAM" id="SignalP"/>
    </source>
</evidence>
<feature type="chain" id="PRO_5014701554" evidence="1">
    <location>
        <begin position="24"/>
        <end position="70"/>
    </location>
</feature>
<protein>
    <submittedName>
        <fullName evidence="2">Putative secreted peptide</fullName>
    </submittedName>
</protein>
<dbReference type="AlphaFoldDB" id="A0A2M3ZNP0"/>
<organism evidence="2">
    <name type="scientific">Anopheles braziliensis</name>
    <dbReference type="NCBI Taxonomy" id="58242"/>
    <lineage>
        <taxon>Eukaryota</taxon>
        <taxon>Metazoa</taxon>
        <taxon>Ecdysozoa</taxon>
        <taxon>Arthropoda</taxon>
        <taxon>Hexapoda</taxon>
        <taxon>Insecta</taxon>
        <taxon>Pterygota</taxon>
        <taxon>Neoptera</taxon>
        <taxon>Endopterygota</taxon>
        <taxon>Diptera</taxon>
        <taxon>Nematocera</taxon>
        <taxon>Culicoidea</taxon>
        <taxon>Culicidae</taxon>
        <taxon>Anophelinae</taxon>
        <taxon>Anopheles</taxon>
    </lineage>
</organism>
<keyword evidence="1" id="KW-0732">Signal</keyword>